<dbReference type="PANTHER" id="PTHR31996:SF2">
    <property type="entry name" value="COILED-COIL DOMAIN-CONTAINING PROTEIN 115"/>
    <property type="match status" value="1"/>
</dbReference>
<dbReference type="GO" id="GO:0051082">
    <property type="term" value="F:unfolded protein binding"/>
    <property type="evidence" value="ECO:0007669"/>
    <property type="project" value="TreeGrafter"/>
</dbReference>
<evidence type="ECO:0000313" key="3">
    <source>
        <dbReference type="Proteomes" id="UP001153712"/>
    </source>
</evidence>
<accession>A0A9N9TP63</accession>
<gene>
    <name evidence="2" type="ORF">PHYEVI_LOCUS5824</name>
</gene>
<evidence type="ECO:0000313" key="2">
    <source>
        <dbReference type="EMBL" id="CAG9859450.1"/>
    </source>
</evidence>
<dbReference type="Proteomes" id="UP001153712">
    <property type="component" value="Chromosome 2"/>
</dbReference>
<keyword evidence="3" id="KW-1185">Reference proteome</keyword>
<sequence>MCEAKEDLDKICETLDKLTLDALFLVQEEIDLKLNVENAMSGGEAHLAKTRYIIGQNNVSALQLPTENSAEFSSVIKVEGSESLLGANTYTLREIKKSEDETVQEPLRWFGFLVPQNLNFAQKMFRQALQWSVQAVNTQNQLQRVLHSISSLKEVKSNLTA</sequence>
<dbReference type="InterPro" id="IPR040357">
    <property type="entry name" value="Vma22/CCDC115"/>
</dbReference>
<dbReference type="AlphaFoldDB" id="A0A9N9TP63"/>
<reference evidence="2" key="1">
    <citation type="submission" date="2022-01" db="EMBL/GenBank/DDBJ databases">
        <authorList>
            <person name="King R."/>
        </authorList>
    </citation>
    <scope>NUCLEOTIDE SEQUENCE</scope>
</reference>
<dbReference type="Gene3D" id="1.10.287.3240">
    <property type="match status" value="1"/>
</dbReference>
<evidence type="ECO:0000256" key="1">
    <source>
        <dbReference type="ARBA" id="ARBA00093634"/>
    </source>
</evidence>
<protein>
    <recommendedName>
        <fullName evidence="1">Vacuolar ATPase assembly protein VMA22</fullName>
    </recommendedName>
</protein>
<name>A0A9N9TP63_PHYSR</name>
<dbReference type="EMBL" id="OU900095">
    <property type="protein sequence ID" value="CAG9859450.1"/>
    <property type="molecule type" value="Genomic_DNA"/>
</dbReference>
<dbReference type="GO" id="GO:0070072">
    <property type="term" value="P:vacuolar proton-transporting V-type ATPase complex assembly"/>
    <property type="evidence" value="ECO:0007669"/>
    <property type="project" value="InterPro"/>
</dbReference>
<dbReference type="OrthoDB" id="408631at2759"/>
<proteinExistence type="predicted"/>
<organism evidence="2 3">
    <name type="scientific">Phyllotreta striolata</name>
    <name type="common">Striped flea beetle</name>
    <name type="synonym">Crioceris striolata</name>
    <dbReference type="NCBI Taxonomy" id="444603"/>
    <lineage>
        <taxon>Eukaryota</taxon>
        <taxon>Metazoa</taxon>
        <taxon>Ecdysozoa</taxon>
        <taxon>Arthropoda</taxon>
        <taxon>Hexapoda</taxon>
        <taxon>Insecta</taxon>
        <taxon>Pterygota</taxon>
        <taxon>Neoptera</taxon>
        <taxon>Endopterygota</taxon>
        <taxon>Coleoptera</taxon>
        <taxon>Polyphaga</taxon>
        <taxon>Cucujiformia</taxon>
        <taxon>Chrysomeloidea</taxon>
        <taxon>Chrysomelidae</taxon>
        <taxon>Galerucinae</taxon>
        <taxon>Alticini</taxon>
        <taxon>Phyllotreta</taxon>
    </lineage>
</organism>
<dbReference type="PANTHER" id="PTHR31996">
    <property type="entry name" value="COILED-COIL DOMAIN-CONTAINING PROTEIN 115"/>
    <property type="match status" value="1"/>
</dbReference>